<name>A0A087TM42_STEMI</name>
<gene>
    <name evidence="1" type="ORF">X975_07134</name>
</gene>
<evidence type="ECO:0000313" key="2">
    <source>
        <dbReference type="Proteomes" id="UP000054359"/>
    </source>
</evidence>
<accession>A0A087TM42</accession>
<protein>
    <submittedName>
        <fullName evidence="1">Uncharacterized protein</fullName>
    </submittedName>
</protein>
<feature type="non-terminal residue" evidence="1">
    <location>
        <position position="175"/>
    </location>
</feature>
<sequence>MQQNSHSNSFSSFPNVPLLPSPPVFRPFFPNYLFVSPPCQFPSNFGGIPAQNSLDMRFPTSAPIPFPQVQQNMIPQPNALYASSVMNYRPPNLLGQISGLGTTSAPLQFPLSSHSPVSSSVPLLLPAGVNSTNINPFLNPQMNFAQHGNSSLPLPAAPPVKSLQWFQGHSIRKTK</sequence>
<organism evidence="1 2">
    <name type="scientific">Stegodyphus mimosarum</name>
    <name type="common">African social velvet spider</name>
    <dbReference type="NCBI Taxonomy" id="407821"/>
    <lineage>
        <taxon>Eukaryota</taxon>
        <taxon>Metazoa</taxon>
        <taxon>Ecdysozoa</taxon>
        <taxon>Arthropoda</taxon>
        <taxon>Chelicerata</taxon>
        <taxon>Arachnida</taxon>
        <taxon>Araneae</taxon>
        <taxon>Araneomorphae</taxon>
        <taxon>Entelegynae</taxon>
        <taxon>Eresoidea</taxon>
        <taxon>Eresidae</taxon>
        <taxon>Stegodyphus</taxon>
    </lineage>
</organism>
<evidence type="ECO:0000313" key="1">
    <source>
        <dbReference type="EMBL" id="KFM66181.1"/>
    </source>
</evidence>
<dbReference type="Proteomes" id="UP000054359">
    <property type="component" value="Unassembled WGS sequence"/>
</dbReference>
<keyword evidence="2" id="KW-1185">Reference proteome</keyword>
<reference evidence="1 2" key="1">
    <citation type="submission" date="2013-11" db="EMBL/GenBank/DDBJ databases">
        <title>Genome sequencing of Stegodyphus mimosarum.</title>
        <authorList>
            <person name="Bechsgaard J."/>
        </authorList>
    </citation>
    <scope>NUCLEOTIDE SEQUENCE [LARGE SCALE GENOMIC DNA]</scope>
</reference>
<dbReference type="OrthoDB" id="10342025at2759"/>
<dbReference type="EMBL" id="KK115846">
    <property type="protein sequence ID" value="KFM66181.1"/>
    <property type="molecule type" value="Genomic_DNA"/>
</dbReference>
<dbReference type="AlphaFoldDB" id="A0A087TM42"/>
<proteinExistence type="predicted"/>